<dbReference type="EMBL" id="CP034206">
    <property type="protein sequence ID" value="QBZ59604.1"/>
    <property type="molecule type" value="Genomic_DNA"/>
</dbReference>
<proteinExistence type="predicted"/>
<dbReference type="Proteomes" id="UP000294847">
    <property type="component" value="Chromosome 3"/>
</dbReference>
<reference evidence="2 3" key="1">
    <citation type="journal article" date="2019" name="Mol. Biol. Evol.">
        <title>Blast fungal genomes show frequent chromosomal changes, gene gains and losses, and effector gene turnover.</title>
        <authorList>
            <person name="Gomez Luciano L.B."/>
            <person name="Jason Tsai I."/>
            <person name="Chuma I."/>
            <person name="Tosa Y."/>
            <person name="Chen Y.H."/>
            <person name="Li J.Y."/>
            <person name="Li M.Y."/>
            <person name="Jade Lu M.Y."/>
            <person name="Nakayashiki H."/>
            <person name="Li W.H."/>
        </authorList>
    </citation>
    <scope>NUCLEOTIDE SEQUENCE [LARGE SCALE GENOMIC DNA]</scope>
    <source>
        <strain evidence="2">MZ5-1-6</strain>
    </source>
</reference>
<evidence type="ECO:0000313" key="2">
    <source>
        <dbReference type="EMBL" id="QBZ59604.1"/>
    </source>
</evidence>
<feature type="region of interest" description="Disordered" evidence="1">
    <location>
        <begin position="30"/>
        <end position="74"/>
    </location>
</feature>
<evidence type="ECO:0000256" key="1">
    <source>
        <dbReference type="SAM" id="MobiDB-lite"/>
    </source>
</evidence>
<accession>A0A4P7NDW3</accession>
<dbReference type="AlphaFoldDB" id="A0A4P7NDW3"/>
<evidence type="ECO:0000313" key="3">
    <source>
        <dbReference type="Proteomes" id="UP000294847"/>
    </source>
</evidence>
<organism evidence="2 3">
    <name type="scientific">Pyricularia oryzae</name>
    <name type="common">Rice blast fungus</name>
    <name type="synonym">Magnaporthe oryzae</name>
    <dbReference type="NCBI Taxonomy" id="318829"/>
    <lineage>
        <taxon>Eukaryota</taxon>
        <taxon>Fungi</taxon>
        <taxon>Dikarya</taxon>
        <taxon>Ascomycota</taxon>
        <taxon>Pezizomycotina</taxon>
        <taxon>Sordariomycetes</taxon>
        <taxon>Sordariomycetidae</taxon>
        <taxon>Magnaporthales</taxon>
        <taxon>Pyriculariaceae</taxon>
        <taxon>Pyricularia</taxon>
    </lineage>
</organism>
<sequence length="162" mass="18378">MIRADNDHRVFFFFFSSFYLPKCVRGNGRSLGRDHSDLRPPLTGLERFSSRPRRNSGGRPLVRSEETESSSTRIADARESVWRCTPTHGGEGWPRPQHYWSFTLAGWMIFFGAGAMCSEGQLPRHSRVAYEALTDDNLDANEARLQASTCLQTSSRLCKSMI</sequence>
<name>A0A4P7NDW3_PYROR</name>
<protein>
    <submittedName>
        <fullName evidence="2">Uncharacterized protein</fullName>
    </submittedName>
</protein>
<gene>
    <name evidence="2" type="ORF">PoMZ_04566</name>
</gene>